<proteinExistence type="predicted"/>
<reference evidence="3" key="1">
    <citation type="journal article" date="2014" name="Proc. Natl. Acad. Sci. U.S.A.">
        <title>Extensive sampling of basidiomycete genomes demonstrates inadequacy of the white-rot/brown-rot paradigm for wood decay fungi.</title>
        <authorList>
            <person name="Riley R."/>
            <person name="Salamov A.A."/>
            <person name="Brown D.W."/>
            <person name="Nagy L.G."/>
            <person name="Floudas D."/>
            <person name="Held B.W."/>
            <person name="Levasseur A."/>
            <person name="Lombard V."/>
            <person name="Morin E."/>
            <person name="Otillar R."/>
            <person name="Lindquist E.A."/>
            <person name="Sun H."/>
            <person name="LaButti K.M."/>
            <person name="Schmutz J."/>
            <person name="Jabbour D."/>
            <person name="Luo H."/>
            <person name="Baker S.E."/>
            <person name="Pisabarro A.G."/>
            <person name="Walton J.D."/>
            <person name="Blanchette R.A."/>
            <person name="Henrissat B."/>
            <person name="Martin F."/>
            <person name="Cullen D."/>
            <person name="Hibbett D.S."/>
            <person name="Grigoriev I.V."/>
        </authorList>
    </citation>
    <scope>NUCLEOTIDE SEQUENCE [LARGE SCALE GENOMIC DNA]</scope>
    <source>
        <strain evidence="3">MUCL 33604</strain>
    </source>
</reference>
<protein>
    <submittedName>
        <fullName evidence="2">Uncharacterized protein</fullName>
    </submittedName>
</protein>
<feature type="region of interest" description="Disordered" evidence="1">
    <location>
        <begin position="100"/>
        <end position="199"/>
    </location>
</feature>
<accession>A0A067Q156</accession>
<feature type="compositionally biased region" description="Low complexity" evidence="1">
    <location>
        <begin position="13"/>
        <end position="34"/>
    </location>
</feature>
<sequence length="365" mass="39059">MSSNQDPSSRKPSGSSTHSAGYSPSSSPSNAQSQRKLNPASAGNMFGVGMGATGTIKGLNSGWQVWGNATPTSKRNASISSAASIPDQAEAHYRASIGETWNNTRPAGAWDEVNSSPQKKDMSQLDDRPSNLAKAGQFSPQRFDSSLGMDPNATSRYSSTMSPSKQGGYNSNSSPFSGQQPMLHGSTSGPSYDSNQTSSMVENELSMALRGMAVEDDYGVAQHAQYRQANASQPANQSRGAIPQIRLAHPMHQGGVQYSGYPQSDYSAYYPASPVGQAEYSYGYANPSDPSLYGSAGAMGSATSPTSMYPGVSPFTHVLMYSGSHINSRDSFMITLELVVRQRLNSSTPLIRPCYIKFLPTYRQW</sequence>
<feature type="compositionally biased region" description="Polar residues" evidence="1">
    <location>
        <begin position="1"/>
        <end position="12"/>
    </location>
</feature>
<feature type="compositionally biased region" description="Basic and acidic residues" evidence="1">
    <location>
        <begin position="118"/>
        <end position="129"/>
    </location>
</feature>
<feature type="compositionally biased region" description="Polar residues" evidence="1">
    <location>
        <begin position="152"/>
        <end position="199"/>
    </location>
</feature>
<dbReference type="AlphaFoldDB" id="A0A067Q156"/>
<feature type="region of interest" description="Disordered" evidence="1">
    <location>
        <begin position="1"/>
        <end position="61"/>
    </location>
</feature>
<evidence type="ECO:0000313" key="2">
    <source>
        <dbReference type="EMBL" id="KDQ60803.1"/>
    </source>
</evidence>
<gene>
    <name evidence="2" type="ORF">JAAARDRAFT_708937</name>
</gene>
<name>A0A067Q156_9AGAM</name>
<organism evidence="2 3">
    <name type="scientific">Jaapia argillacea MUCL 33604</name>
    <dbReference type="NCBI Taxonomy" id="933084"/>
    <lineage>
        <taxon>Eukaryota</taxon>
        <taxon>Fungi</taxon>
        <taxon>Dikarya</taxon>
        <taxon>Basidiomycota</taxon>
        <taxon>Agaricomycotina</taxon>
        <taxon>Agaricomycetes</taxon>
        <taxon>Agaricomycetidae</taxon>
        <taxon>Jaapiales</taxon>
        <taxon>Jaapiaceae</taxon>
        <taxon>Jaapia</taxon>
    </lineage>
</organism>
<dbReference type="Proteomes" id="UP000027265">
    <property type="component" value="Unassembled WGS sequence"/>
</dbReference>
<dbReference type="InParanoid" id="A0A067Q156"/>
<dbReference type="STRING" id="933084.A0A067Q156"/>
<dbReference type="OrthoDB" id="668540at2759"/>
<dbReference type="HOGENOM" id="CLU_758779_0_0_1"/>
<keyword evidence="3" id="KW-1185">Reference proteome</keyword>
<dbReference type="EMBL" id="KL197713">
    <property type="protein sequence ID" value="KDQ60803.1"/>
    <property type="molecule type" value="Genomic_DNA"/>
</dbReference>
<evidence type="ECO:0000313" key="3">
    <source>
        <dbReference type="Proteomes" id="UP000027265"/>
    </source>
</evidence>
<evidence type="ECO:0000256" key="1">
    <source>
        <dbReference type="SAM" id="MobiDB-lite"/>
    </source>
</evidence>